<organism evidence="3 4">
    <name type="scientific">Porites lobata</name>
    <dbReference type="NCBI Taxonomy" id="104759"/>
    <lineage>
        <taxon>Eukaryota</taxon>
        <taxon>Metazoa</taxon>
        <taxon>Cnidaria</taxon>
        <taxon>Anthozoa</taxon>
        <taxon>Hexacorallia</taxon>
        <taxon>Scleractinia</taxon>
        <taxon>Fungiina</taxon>
        <taxon>Poritidae</taxon>
        <taxon>Porites</taxon>
    </lineage>
</organism>
<comment type="caution">
    <text evidence="3">The sequence shown here is derived from an EMBL/GenBank/DDBJ whole genome shotgun (WGS) entry which is preliminary data.</text>
</comment>
<feature type="domain" description="HotDog ACOT-type" evidence="2">
    <location>
        <begin position="212"/>
        <end position="324"/>
    </location>
</feature>
<evidence type="ECO:0000313" key="3">
    <source>
        <dbReference type="EMBL" id="CAH3118800.1"/>
    </source>
</evidence>
<evidence type="ECO:0000256" key="1">
    <source>
        <dbReference type="ARBA" id="ARBA00022801"/>
    </source>
</evidence>
<keyword evidence="1" id="KW-0378">Hydrolase</keyword>
<dbReference type="Pfam" id="PF03061">
    <property type="entry name" value="4HBT"/>
    <property type="match status" value="2"/>
</dbReference>
<dbReference type="Proteomes" id="UP001159405">
    <property type="component" value="Unassembled WGS sequence"/>
</dbReference>
<dbReference type="PANTHER" id="PTHR11049:SF24">
    <property type="entry name" value="CYTOSOLIC ACYL COENZYME A THIOESTER HYDROLASE"/>
    <property type="match status" value="1"/>
</dbReference>
<dbReference type="PROSITE" id="PS51770">
    <property type="entry name" value="HOTDOG_ACOT"/>
    <property type="match status" value="2"/>
</dbReference>
<proteinExistence type="predicted"/>
<accession>A0ABN8NS10</accession>
<gene>
    <name evidence="3" type="ORF">PLOB_00026589</name>
</gene>
<evidence type="ECO:0000313" key="4">
    <source>
        <dbReference type="Proteomes" id="UP001159405"/>
    </source>
</evidence>
<dbReference type="Gene3D" id="3.10.129.10">
    <property type="entry name" value="Hotdog Thioesterase"/>
    <property type="match status" value="2"/>
</dbReference>
<dbReference type="CDD" id="cd03442">
    <property type="entry name" value="BFIT_BACH"/>
    <property type="match status" value="2"/>
</dbReference>
<name>A0ABN8NS10_9CNID</name>
<evidence type="ECO:0000259" key="2">
    <source>
        <dbReference type="PROSITE" id="PS51770"/>
    </source>
</evidence>
<dbReference type="SUPFAM" id="SSF54637">
    <property type="entry name" value="Thioesterase/thiol ester dehydrase-isomerase"/>
    <property type="match status" value="2"/>
</dbReference>
<reference evidence="3 4" key="1">
    <citation type="submission" date="2022-05" db="EMBL/GenBank/DDBJ databases">
        <authorList>
            <consortium name="Genoscope - CEA"/>
            <person name="William W."/>
        </authorList>
    </citation>
    <scope>NUCLEOTIDE SEQUENCE [LARGE SCALE GENOMIC DNA]</scope>
</reference>
<dbReference type="InterPro" id="IPR006683">
    <property type="entry name" value="Thioestr_dom"/>
</dbReference>
<dbReference type="EMBL" id="CALNXK010000032">
    <property type="protein sequence ID" value="CAH3118800.1"/>
    <property type="molecule type" value="Genomic_DNA"/>
</dbReference>
<dbReference type="InterPro" id="IPR029069">
    <property type="entry name" value="HotDog_dom_sf"/>
</dbReference>
<keyword evidence="4" id="KW-1185">Reference proteome</keyword>
<protein>
    <recommendedName>
        <fullName evidence="2">HotDog ACOT-type domain-containing protein</fullName>
    </recommendedName>
</protein>
<dbReference type="PANTHER" id="PTHR11049">
    <property type="entry name" value="ACYL COENZYME A THIOESTER HYDROLASE"/>
    <property type="match status" value="1"/>
</dbReference>
<sequence>MAAKRLIEVDMKDTGDSISRGSIEVCRLMHPDDANIAGNVHGGTTLKLIEEAGFIIATRHCNKNGRKRSPEPILAALARVERTDFLQPMFIGEVAQVHVELGYASTHSLEVQACVWAENLITGSRRLTNRASLWYVPVTGNEEMRIIPEVPAVEYSSKEEEERGKERYNRQKRARLDKRELMKEIEVPLHINDGVQPTERTDGRNVSRYSVNSSQSSLIHSVQPSDCASTGYVLGGVTMKMMDEVAGIVAFRHCKTNVVTASVDAIDFHAPVKLGHVIHLTGRATFTSSHSMEIEVVVDAKDYVADKSMRACSAFFIYVSLDEQSRPQAIPPLEIHSDEERKRFEAGKKRYQLRKEGRTSRS</sequence>
<feature type="domain" description="HotDog ACOT-type" evidence="2">
    <location>
        <begin position="19"/>
        <end position="141"/>
    </location>
</feature>
<dbReference type="InterPro" id="IPR033120">
    <property type="entry name" value="HOTDOG_ACOT"/>
</dbReference>
<dbReference type="InterPro" id="IPR040170">
    <property type="entry name" value="Cytosol_ACT"/>
</dbReference>